<accession>A0A9W6DFX1</accession>
<dbReference type="EMBL" id="BRLB01000006">
    <property type="protein sequence ID" value="GKX29868.1"/>
    <property type="molecule type" value="Genomic_DNA"/>
</dbReference>
<evidence type="ECO:0000256" key="9">
    <source>
        <dbReference type="ARBA" id="ARBA00041175"/>
    </source>
</evidence>
<dbReference type="PANTHER" id="PTHR36203">
    <property type="entry name" value="ASCORBATE-SPECIFIC PTS SYSTEM EIIA COMPONENT"/>
    <property type="match status" value="1"/>
</dbReference>
<dbReference type="InterPro" id="IPR002178">
    <property type="entry name" value="PTS_EIIA_type-2_dom"/>
</dbReference>
<dbReference type="GO" id="GO:0005737">
    <property type="term" value="C:cytoplasm"/>
    <property type="evidence" value="ECO:0007669"/>
    <property type="project" value="UniProtKB-SubCell"/>
</dbReference>
<organism evidence="12 13">
    <name type="scientific">Vallitalea longa</name>
    <dbReference type="NCBI Taxonomy" id="2936439"/>
    <lineage>
        <taxon>Bacteria</taxon>
        <taxon>Bacillati</taxon>
        <taxon>Bacillota</taxon>
        <taxon>Clostridia</taxon>
        <taxon>Lachnospirales</taxon>
        <taxon>Vallitaleaceae</taxon>
        <taxon>Vallitalea</taxon>
    </lineage>
</organism>
<keyword evidence="3" id="KW-0963">Cytoplasm</keyword>
<feature type="domain" description="PTS EIIA type-2" evidence="11">
    <location>
        <begin position="5"/>
        <end position="145"/>
    </location>
</feature>
<keyword evidence="7" id="KW-0418">Kinase</keyword>
<evidence type="ECO:0000256" key="1">
    <source>
        <dbReference type="ARBA" id="ARBA00004496"/>
    </source>
</evidence>
<dbReference type="PANTHER" id="PTHR36203:SF1">
    <property type="entry name" value="ASCORBATE-SPECIFIC PTS SYSTEM EIIA COMPONENT"/>
    <property type="match status" value="1"/>
</dbReference>
<evidence type="ECO:0000256" key="8">
    <source>
        <dbReference type="ARBA" id="ARBA00037387"/>
    </source>
</evidence>
<comment type="function">
    <text evidence="8">The phosphoenolpyruvate-dependent sugar phosphotransferase system (sugar PTS), a major carbohydrate active transport system, catalyzes the phosphorylation of incoming sugar substrates concomitantly with their translocation across the cell membrane. The enzyme II UlaABC PTS system is involved in ascorbate transport.</text>
</comment>
<evidence type="ECO:0000313" key="13">
    <source>
        <dbReference type="Proteomes" id="UP001144256"/>
    </source>
</evidence>
<dbReference type="CDD" id="cd00211">
    <property type="entry name" value="PTS_IIA_fru"/>
    <property type="match status" value="1"/>
</dbReference>
<keyword evidence="4" id="KW-0597">Phosphoprotein</keyword>
<dbReference type="Proteomes" id="UP001144256">
    <property type="component" value="Unassembled WGS sequence"/>
</dbReference>
<evidence type="ECO:0000256" key="7">
    <source>
        <dbReference type="ARBA" id="ARBA00022777"/>
    </source>
</evidence>
<dbReference type="InterPro" id="IPR016152">
    <property type="entry name" value="PTrfase/Anion_transptr"/>
</dbReference>
<dbReference type="PROSITE" id="PS51094">
    <property type="entry name" value="PTS_EIIA_TYPE_2"/>
    <property type="match status" value="1"/>
</dbReference>
<dbReference type="RefSeq" id="WP_281815588.1">
    <property type="nucleotide sequence ID" value="NZ_BRLB01000006.1"/>
</dbReference>
<dbReference type="GO" id="GO:0009401">
    <property type="term" value="P:phosphoenolpyruvate-dependent sugar phosphotransferase system"/>
    <property type="evidence" value="ECO:0007669"/>
    <property type="project" value="UniProtKB-KW"/>
</dbReference>
<evidence type="ECO:0000256" key="2">
    <source>
        <dbReference type="ARBA" id="ARBA00022448"/>
    </source>
</evidence>
<evidence type="ECO:0000256" key="4">
    <source>
        <dbReference type="ARBA" id="ARBA00022553"/>
    </source>
</evidence>
<evidence type="ECO:0000256" key="5">
    <source>
        <dbReference type="ARBA" id="ARBA00022679"/>
    </source>
</evidence>
<sequence length="145" mass="16349">MLRELLEQNDLIRTNINVKDWEEAVEQGVELLHNAGFVDDRYSKSIIEGTKKHGPYYVICPRVAMPHSRPEDGVKKNGISIMTLEEPVNFGNPDNDPVSIIISLSATDNVSHLEMMQDIVTTISVEDNIDKIEEANTNNDILNIF</sequence>
<keyword evidence="6" id="KW-0598">Phosphotransferase system</keyword>
<evidence type="ECO:0000256" key="6">
    <source>
        <dbReference type="ARBA" id="ARBA00022683"/>
    </source>
</evidence>
<comment type="subcellular location">
    <subcellularLocation>
        <location evidence="1">Cytoplasm</location>
    </subcellularLocation>
</comment>
<dbReference type="GO" id="GO:0016301">
    <property type="term" value="F:kinase activity"/>
    <property type="evidence" value="ECO:0007669"/>
    <property type="project" value="UniProtKB-KW"/>
</dbReference>
<evidence type="ECO:0000259" key="11">
    <source>
        <dbReference type="PROSITE" id="PS51094"/>
    </source>
</evidence>
<gene>
    <name evidence="12" type="ORF">SH1V18_23480</name>
</gene>
<name>A0A9W6DFX1_9FIRM</name>
<keyword evidence="5" id="KW-0808">Transferase</keyword>
<evidence type="ECO:0000313" key="12">
    <source>
        <dbReference type="EMBL" id="GKX29868.1"/>
    </source>
</evidence>
<protein>
    <recommendedName>
        <fullName evidence="9">Ascorbate-specific PTS system EIIA component</fullName>
    </recommendedName>
    <alternativeName>
        <fullName evidence="10">Ascorbate-specific phosphotransferase enzyme IIA component</fullName>
    </alternativeName>
</protein>
<comment type="caution">
    <text evidence="12">The sequence shown here is derived from an EMBL/GenBank/DDBJ whole genome shotgun (WGS) entry which is preliminary data.</text>
</comment>
<evidence type="ECO:0000256" key="3">
    <source>
        <dbReference type="ARBA" id="ARBA00022490"/>
    </source>
</evidence>
<proteinExistence type="predicted"/>
<dbReference type="SUPFAM" id="SSF55804">
    <property type="entry name" value="Phoshotransferase/anion transport protein"/>
    <property type="match status" value="1"/>
</dbReference>
<dbReference type="Pfam" id="PF00359">
    <property type="entry name" value="PTS_EIIA_2"/>
    <property type="match status" value="1"/>
</dbReference>
<keyword evidence="13" id="KW-1185">Reference proteome</keyword>
<reference evidence="12" key="1">
    <citation type="submission" date="2022-06" db="EMBL/GenBank/DDBJ databases">
        <title>Vallitalea longa sp. nov., an anaerobic bacterium isolated from marine sediment.</title>
        <authorList>
            <person name="Hirano S."/>
            <person name="Terahara T."/>
            <person name="Mori K."/>
            <person name="Hamada M."/>
            <person name="Matsumoto R."/>
            <person name="Kobayashi T."/>
        </authorList>
    </citation>
    <scope>NUCLEOTIDE SEQUENCE</scope>
    <source>
        <strain evidence="12">SH18-1</strain>
    </source>
</reference>
<dbReference type="AlphaFoldDB" id="A0A9W6DFX1"/>
<dbReference type="InterPro" id="IPR051351">
    <property type="entry name" value="Ascorbate-PTS_EIIA_comp"/>
</dbReference>
<dbReference type="Gene3D" id="3.40.930.10">
    <property type="entry name" value="Mannitol-specific EII, Chain A"/>
    <property type="match status" value="1"/>
</dbReference>
<keyword evidence="2" id="KW-0813">Transport</keyword>
<evidence type="ECO:0000256" key="10">
    <source>
        <dbReference type="ARBA" id="ARBA00042072"/>
    </source>
</evidence>